<gene>
    <name evidence="4" type="ORF">FH972_022623</name>
</gene>
<feature type="region of interest" description="Disordered" evidence="2">
    <location>
        <begin position="175"/>
        <end position="215"/>
    </location>
</feature>
<feature type="region of interest" description="Disordered" evidence="2">
    <location>
        <begin position="1"/>
        <end position="36"/>
    </location>
</feature>
<comment type="similarity">
    <text evidence="1">Belongs to the KRI1 family.</text>
</comment>
<dbReference type="InterPro" id="IPR018034">
    <property type="entry name" value="Kri1"/>
</dbReference>
<accession>A0A5N6KT60</accession>
<feature type="region of interest" description="Disordered" evidence="2">
    <location>
        <begin position="48"/>
        <end position="90"/>
    </location>
</feature>
<reference evidence="4 5" key="1">
    <citation type="submission" date="2019-06" db="EMBL/GenBank/DDBJ databases">
        <title>A chromosomal-level reference genome of Carpinus fangiana (Coryloideae, Betulaceae).</title>
        <authorList>
            <person name="Yang X."/>
            <person name="Wang Z."/>
            <person name="Zhang L."/>
            <person name="Hao G."/>
            <person name="Liu J."/>
            <person name="Yang Y."/>
        </authorList>
    </citation>
    <scope>NUCLEOTIDE SEQUENCE [LARGE SCALE GENOMIC DNA]</scope>
    <source>
        <strain evidence="4">Cfa_2016G</strain>
        <tissue evidence="4">Leaf</tissue>
    </source>
</reference>
<proteinExistence type="inferred from homology"/>
<comment type="caution">
    <text evidence="4">The sequence shown here is derived from an EMBL/GenBank/DDBJ whole genome shotgun (WGS) entry which is preliminary data.</text>
</comment>
<evidence type="ECO:0000256" key="2">
    <source>
        <dbReference type="SAM" id="MobiDB-lite"/>
    </source>
</evidence>
<feature type="compositionally biased region" description="Basic residues" evidence="2">
    <location>
        <begin position="623"/>
        <end position="633"/>
    </location>
</feature>
<dbReference type="AlphaFoldDB" id="A0A5N6KT60"/>
<dbReference type="Pfam" id="PF12936">
    <property type="entry name" value="Kri1_C"/>
    <property type="match status" value="1"/>
</dbReference>
<dbReference type="EMBL" id="VIBQ01000012">
    <property type="protein sequence ID" value="KAB8343029.1"/>
    <property type="molecule type" value="Genomic_DNA"/>
</dbReference>
<organism evidence="4 5">
    <name type="scientific">Carpinus fangiana</name>
    <dbReference type="NCBI Taxonomy" id="176857"/>
    <lineage>
        <taxon>Eukaryota</taxon>
        <taxon>Viridiplantae</taxon>
        <taxon>Streptophyta</taxon>
        <taxon>Embryophyta</taxon>
        <taxon>Tracheophyta</taxon>
        <taxon>Spermatophyta</taxon>
        <taxon>Magnoliopsida</taxon>
        <taxon>eudicotyledons</taxon>
        <taxon>Gunneridae</taxon>
        <taxon>Pentapetalae</taxon>
        <taxon>rosids</taxon>
        <taxon>fabids</taxon>
        <taxon>Fagales</taxon>
        <taxon>Betulaceae</taxon>
        <taxon>Carpinus</taxon>
    </lineage>
</organism>
<feature type="compositionally biased region" description="Basic and acidic residues" evidence="2">
    <location>
        <begin position="48"/>
        <end position="70"/>
    </location>
</feature>
<feature type="domain" description="Kri1-like C-terminal" evidence="3">
    <location>
        <begin position="487"/>
        <end position="575"/>
    </location>
</feature>
<dbReference type="PANTHER" id="PTHR14490:SF5">
    <property type="entry name" value="PROTEIN KRI1 HOMOLOG"/>
    <property type="match status" value="1"/>
</dbReference>
<keyword evidence="5" id="KW-1185">Reference proteome</keyword>
<feature type="compositionally biased region" description="Basic and acidic residues" evidence="2">
    <location>
        <begin position="195"/>
        <end position="205"/>
    </location>
</feature>
<name>A0A5N6KT60_9ROSI</name>
<dbReference type="OrthoDB" id="10252032at2759"/>
<feature type="compositionally biased region" description="Basic residues" evidence="2">
    <location>
        <begin position="556"/>
        <end position="570"/>
    </location>
</feature>
<dbReference type="PANTHER" id="PTHR14490">
    <property type="entry name" value="ZINC FINGER, ZZ TYPE"/>
    <property type="match status" value="1"/>
</dbReference>
<feature type="region of interest" description="Disordered" evidence="2">
    <location>
        <begin position="275"/>
        <end position="319"/>
    </location>
</feature>
<dbReference type="GO" id="GO:0030686">
    <property type="term" value="C:90S preribosome"/>
    <property type="evidence" value="ECO:0007669"/>
    <property type="project" value="TreeGrafter"/>
</dbReference>
<dbReference type="InterPro" id="IPR024626">
    <property type="entry name" value="Kri1-like_C"/>
</dbReference>
<feature type="compositionally biased region" description="Acidic residues" evidence="2">
    <location>
        <begin position="75"/>
        <end position="90"/>
    </location>
</feature>
<dbReference type="GO" id="GO:0005730">
    <property type="term" value="C:nucleolus"/>
    <property type="evidence" value="ECO:0007669"/>
    <property type="project" value="TreeGrafter"/>
</dbReference>
<dbReference type="Proteomes" id="UP000327013">
    <property type="component" value="Unassembled WGS sequence"/>
</dbReference>
<feature type="region of interest" description="Disordered" evidence="2">
    <location>
        <begin position="115"/>
        <end position="159"/>
    </location>
</feature>
<feature type="region of interest" description="Disordered" evidence="2">
    <location>
        <begin position="374"/>
        <end position="400"/>
    </location>
</feature>
<feature type="compositionally biased region" description="Basic and acidic residues" evidence="2">
    <location>
        <begin position="468"/>
        <end position="479"/>
    </location>
</feature>
<dbReference type="Pfam" id="PF05178">
    <property type="entry name" value="Kri1"/>
    <property type="match status" value="1"/>
</dbReference>
<protein>
    <recommendedName>
        <fullName evidence="3">Kri1-like C-terminal domain-containing protein</fullName>
    </recommendedName>
</protein>
<evidence type="ECO:0000313" key="5">
    <source>
        <dbReference type="Proteomes" id="UP000327013"/>
    </source>
</evidence>
<feature type="region of interest" description="Disordered" evidence="2">
    <location>
        <begin position="461"/>
        <end position="484"/>
    </location>
</feature>
<feature type="region of interest" description="Disordered" evidence="2">
    <location>
        <begin position="546"/>
        <end position="635"/>
    </location>
</feature>
<evidence type="ECO:0000313" key="4">
    <source>
        <dbReference type="EMBL" id="KAB8343029.1"/>
    </source>
</evidence>
<feature type="compositionally biased region" description="Acidic residues" evidence="2">
    <location>
        <begin position="379"/>
        <end position="395"/>
    </location>
</feature>
<dbReference type="GO" id="GO:0000447">
    <property type="term" value="P:endonucleolytic cleavage in ITS1 to separate SSU-rRNA from 5.8S rRNA and LSU-rRNA from tricistronic rRNA transcript (SSU-rRNA, 5.8S rRNA, LSU-rRNA)"/>
    <property type="evidence" value="ECO:0007669"/>
    <property type="project" value="TreeGrafter"/>
</dbReference>
<sequence>MSAESAPRAAKRAKLMSDDEGSGSSDAESTLGKDDGLLKVNAEYAKRFEHNKKREELHRLEEKYGKDGKNSDSASDSESETEDDEAVLATEELDAEIFDVLKAIKSKDPRLFDKSATFYKTPIDGPSQSKKEKPMRLQDYHRQNLLNGDTDKDNDEDVPMTYNDEQAALKRDVVKSMHEAAAEDDESGSDSGDLFTRKPGQERSKPAKPLMEPDVATADKDPETFLSNFLAARAWVPGKSSKFQPFESDDESDEERAEAFEAAYNMRFEDPARANEKLLTHSRQAAEKYSVRREDAKGRKKAREREKEAKEAARQEREVDKARLRKLKLDEAQDKLQRFKKVAGLRGKEITNDEWAKFVNADWDDAQWSEEMAKQFGEDYYEDGEQDGGDDDEEVGLSRRLKKPKFDDDIDIGDLVPDFDEDEEREALQKYKLTDDEADDNELDGGVELSTDGDEVAKEAAKHKRKKQVVEQMRREQKKQARKERMKLEEMIDENMITDDPTIKGKTGDAAFRYRQTSPGVFGLSAREILMADDSQLNQFAGLKKMATFRDPEKKRKDKKKLGKKARLRQWRRETFGDDSGPQMTFQDFLASRMPDDKGAERAARKHARAETSEAADGDLPEKKKKKRSRKRKAECALRISPLPLPAGIIRGNARCATRTTLRMSPASDHIPKEYTLQGVS</sequence>
<feature type="compositionally biased region" description="Basic and acidic residues" evidence="2">
    <location>
        <begin position="594"/>
        <end position="603"/>
    </location>
</feature>
<feature type="compositionally biased region" description="Basic and acidic residues" evidence="2">
    <location>
        <begin position="129"/>
        <end position="142"/>
    </location>
</feature>
<evidence type="ECO:0000256" key="1">
    <source>
        <dbReference type="ARBA" id="ARBA00007473"/>
    </source>
</evidence>
<evidence type="ECO:0000259" key="3">
    <source>
        <dbReference type="Pfam" id="PF12936"/>
    </source>
</evidence>